<dbReference type="EMBL" id="VDEP01000517">
    <property type="protein sequence ID" value="KAA1064018.1"/>
    <property type="molecule type" value="Genomic_DNA"/>
</dbReference>
<dbReference type="AlphaFoldDB" id="A0A5B0LK51"/>
<keyword evidence="2" id="KW-0812">Transmembrane</keyword>
<feature type="transmembrane region" description="Helical" evidence="2">
    <location>
        <begin position="42"/>
        <end position="63"/>
    </location>
</feature>
<evidence type="ECO:0000256" key="1">
    <source>
        <dbReference type="SAM" id="MobiDB-lite"/>
    </source>
</evidence>
<evidence type="ECO:0000256" key="2">
    <source>
        <dbReference type="SAM" id="Phobius"/>
    </source>
</evidence>
<keyword evidence="2" id="KW-1133">Transmembrane helix</keyword>
<protein>
    <submittedName>
        <fullName evidence="3">Uncharacterized protein</fullName>
    </submittedName>
</protein>
<feature type="region of interest" description="Disordered" evidence="1">
    <location>
        <begin position="1"/>
        <end position="21"/>
    </location>
</feature>
<keyword evidence="2" id="KW-0472">Membrane</keyword>
<proteinExistence type="predicted"/>
<evidence type="ECO:0000313" key="4">
    <source>
        <dbReference type="Proteomes" id="UP000325313"/>
    </source>
</evidence>
<reference evidence="3 4" key="1">
    <citation type="submission" date="2019-05" db="EMBL/GenBank/DDBJ databases">
        <title>Emergence of the Ug99 lineage of the wheat stem rust pathogen through somatic hybridization.</title>
        <authorList>
            <person name="Li F."/>
            <person name="Upadhyaya N.M."/>
            <person name="Sperschneider J."/>
            <person name="Matny O."/>
            <person name="Nguyen-Phuc H."/>
            <person name="Mago R."/>
            <person name="Raley C."/>
            <person name="Miller M.E."/>
            <person name="Silverstein K.A.T."/>
            <person name="Henningsen E."/>
            <person name="Hirsch C.D."/>
            <person name="Visser B."/>
            <person name="Pretorius Z.A."/>
            <person name="Steffenson B.J."/>
            <person name="Schwessinger B."/>
            <person name="Dodds P.N."/>
            <person name="Figueroa M."/>
        </authorList>
    </citation>
    <scope>NUCLEOTIDE SEQUENCE [LARGE SCALE GENOMIC DNA]</scope>
    <source>
        <strain evidence="3 4">Ug99</strain>
    </source>
</reference>
<dbReference type="Proteomes" id="UP000325313">
    <property type="component" value="Unassembled WGS sequence"/>
</dbReference>
<evidence type="ECO:0000313" key="3">
    <source>
        <dbReference type="EMBL" id="KAA1064018.1"/>
    </source>
</evidence>
<sequence length="116" mass="13238">MASVEDGEIEEGGHSSFLPTTTSTHWRNQFKFNRPAKKSPTILILTCLIILSVTLIISLYLGLIPSSQAKHPLHQINWNRPPPRYQQWLNYYGLIRPKIGSKEWKMLYPPSKPAGP</sequence>
<comment type="caution">
    <text evidence="3">The sequence shown here is derived from an EMBL/GenBank/DDBJ whole genome shotgun (WGS) entry which is preliminary data.</text>
</comment>
<organism evidence="3 4">
    <name type="scientific">Puccinia graminis f. sp. tritici</name>
    <dbReference type="NCBI Taxonomy" id="56615"/>
    <lineage>
        <taxon>Eukaryota</taxon>
        <taxon>Fungi</taxon>
        <taxon>Dikarya</taxon>
        <taxon>Basidiomycota</taxon>
        <taxon>Pucciniomycotina</taxon>
        <taxon>Pucciniomycetes</taxon>
        <taxon>Pucciniales</taxon>
        <taxon>Pucciniaceae</taxon>
        <taxon>Puccinia</taxon>
    </lineage>
</organism>
<name>A0A5B0LK51_PUCGR</name>
<feature type="compositionally biased region" description="Acidic residues" evidence="1">
    <location>
        <begin position="1"/>
        <end position="10"/>
    </location>
</feature>
<accession>A0A5B0LK51</accession>
<gene>
    <name evidence="3" type="ORF">PGTUg99_008591</name>
</gene>